<dbReference type="EMBL" id="BOON01000006">
    <property type="protein sequence ID" value="GII21167.1"/>
    <property type="molecule type" value="Genomic_DNA"/>
</dbReference>
<feature type="region of interest" description="Disordered" evidence="1">
    <location>
        <begin position="243"/>
        <end position="290"/>
    </location>
</feature>
<name>A0A8J3T8D7_9ACTN</name>
<comment type="caution">
    <text evidence="2">The sequence shown here is derived from an EMBL/GenBank/DDBJ whole genome shotgun (WGS) entry which is preliminary data.</text>
</comment>
<dbReference type="RefSeq" id="WP_308441024.1">
    <property type="nucleotide sequence ID" value="NZ_BOON01000006.1"/>
</dbReference>
<accession>A0A8J3T8D7</accession>
<gene>
    <name evidence="2" type="ORF">Pme01_07640</name>
</gene>
<protein>
    <submittedName>
        <fullName evidence="2">Uncharacterized protein</fullName>
    </submittedName>
</protein>
<dbReference type="AlphaFoldDB" id="A0A8J3T8D7"/>
<evidence type="ECO:0000313" key="3">
    <source>
        <dbReference type="Proteomes" id="UP000599074"/>
    </source>
</evidence>
<dbReference type="Pfam" id="PF21863">
    <property type="entry name" value="HTH_67"/>
    <property type="match status" value="1"/>
</dbReference>
<proteinExistence type="predicted"/>
<dbReference type="Proteomes" id="UP000599074">
    <property type="component" value="Unassembled WGS sequence"/>
</dbReference>
<dbReference type="NCBIfam" id="NF047719">
    <property type="entry name" value="SCO6745_fam_HTH"/>
    <property type="match status" value="1"/>
</dbReference>
<organism evidence="2 3">
    <name type="scientific">Planosporangium mesophilum</name>
    <dbReference type="NCBI Taxonomy" id="689768"/>
    <lineage>
        <taxon>Bacteria</taxon>
        <taxon>Bacillati</taxon>
        <taxon>Actinomycetota</taxon>
        <taxon>Actinomycetes</taxon>
        <taxon>Micromonosporales</taxon>
        <taxon>Micromonosporaceae</taxon>
        <taxon>Planosporangium</taxon>
    </lineage>
</organism>
<dbReference type="InterPro" id="IPR054058">
    <property type="entry name" value="HTH_67"/>
</dbReference>
<evidence type="ECO:0000313" key="2">
    <source>
        <dbReference type="EMBL" id="GII21167.1"/>
    </source>
</evidence>
<reference evidence="2" key="1">
    <citation type="submission" date="2021-01" db="EMBL/GenBank/DDBJ databases">
        <title>Whole genome shotgun sequence of Planosporangium mesophilum NBRC 109066.</title>
        <authorList>
            <person name="Komaki H."/>
            <person name="Tamura T."/>
        </authorList>
    </citation>
    <scope>NUCLEOTIDE SEQUENCE</scope>
    <source>
        <strain evidence="2">NBRC 109066</strain>
    </source>
</reference>
<sequence length="290" mass="31026">MTPEQAAAAAKSAVLELGSAFGHDPRTMRKARQLGLTGWAFYVAGRAGALGDVGPDTAAAAMAFVAPEAVRDGWEAARKVAPPVEIARHNLAECCRWGRETLESFYGLSRLVELAERVVVEADAAGMPLFAAWRAMPVPERAPGARAAVLLHLLREHRGGAHIQAVRASALSPLEAIVAGPDGESGATTFGWQPPYPSFAPLLRRRAWAEALTDRIAGQAYRALEPDERRELVDLLEAARELQKDQHRERQPNASASARPGRAYDWTANRGPGFRKAGPSTDSGAARGAS</sequence>
<evidence type="ECO:0000256" key="1">
    <source>
        <dbReference type="SAM" id="MobiDB-lite"/>
    </source>
</evidence>
<keyword evidence="3" id="KW-1185">Reference proteome</keyword>